<sequence length="120" mass="11929">MAWPLLTGAPSASSLSTGSKLLRNPSPWSMVITGRSTTTPTKRTVPSAGAATVTPSSTACRSTPRCPLSHGLSGGSKPRRTAGLGETGHAQSGRTPGEAVGFGDGEAAAGAAPRATSKRT</sequence>
<dbReference type="EMBL" id="JAUSTF010000003">
    <property type="protein sequence ID" value="MDQ0180579.1"/>
    <property type="molecule type" value="Genomic_DNA"/>
</dbReference>
<evidence type="ECO:0000313" key="2">
    <source>
        <dbReference type="EMBL" id="MDP9906342.1"/>
    </source>
</evidence>
<organism evidence="2 5">
    <name type="scientific">Arthrobacter bambusae</name>
    <dbReference type="NCBI Taxonomy" id="1338426"/>
    <lineage>
        <taxon>Bacteria</taxon>
        <taxon>Bacillati</taxon>
        <taxon>Actinomycetota</taxon>
        <taxon>Actinomycetes</taxon>
        <taxon>Micrococcales</taxon>
        <taxon>Micrococcaceae</taxon>
        <taxon>Arthrobacter</taxon>
    </lineage>
</organism>
<dbReference type="Proteomes" id="UP001242995">
    <property type="component" value="Unassembled WGS sequence"/>
</dbReference>
<gene>
    <name evidence="2" type="ORF">J2S90_003326</name>
    <name evidence="3" type="ORF">J2S93_002001</name>
</gene>
<feature type="region of interest" description="Disordered" evidence="1">
    <location>
        <begin position="1"/>
        <end position="120"/>
    </location>
</feature>
<reference evidence="2 4" key="1">
    <citation type="submission" date="2023-07" db="EMBL/GenBank/DDBJ databases">
        <title>Sorghum-associated microbial communities from plants grown in Nebraska, USA.</title>
        <authorList>
            <person name="Schachtman D."/>
        </authorList>
    </citation>
    <scope>NUCLEOTIDE SEQUENCE</scope>
    <source>
        <strain evidence="2">DS1006</strain>
        <strain evidence="3 4">DS1016</strain>
    </source>
</reference>
<name>A0AAW8DJI0_9MICC</name>
<comment type="caution">
    <text evidence="2">The sequence shown here is derived from an EMBL/GenBank/DDBJ whole genome shotgun (WGS) entry which is preliminary data.</text>
</comment>
<feature type="compositionally biased region" description="Polar residues" evidence="1">
    <location>
        <begin position="10"/>
        <end position="19"/>
    </location>
</feature>
<proteinExistence type="predicted"/>
<feature type="compositionally biased region" description="Low complexity" evidence="1">
    <location>
        <begin position="33"/>
        <end position="47"/>
    </location>
</feature>
<evidence type="ECO:0000313" key="5">
    <source>
        <dbReference type="Proteomes" id="UP001242995"/>
    </source>
</evidence>
<evidence type="ECO:0000313" key="4">
    <source>
        <dbReference type="Proteomes" id="UP001230951"/>
    </source>
</evidence>
<evidence type="ECO:0000313" key="3">
    <source>
        <dbReference type="EMBL" id="MDQ0180579.1"/>
    </source>
</evidence>
<keyword evidence="4" id="KW-1185">Reference proteome</keyword>
<accession>A0AAW8DJI0</accession>
<dbReference type="Proteomes" id="UP001230951">
    <property type="component" value="Unassembled WGS sequence"/>
</dbReference>
<protein>
    <submittedName>
        <fullName evidence="2">Uncharacterized protein</fullName>
    </submittedName>
</protein>
<dbReference type="EMBL" id="JAUSRG010000011">
    <property type="protein sequence ID" value="MDP9906342.1"/>
    <property type="molecule type" value="Genomic_DNA"/>
</dbReference>
<feature type="compositionally biased region" description="Low complexity" evidence="1">
    <location>
        <begin position="97"/>
        <end position="120"/>
    </location>
</feature>
<dbReference type="AlphaFoldDB" id="A0AAW8DJI0"/>
<evidence type="ECO:0000256" key="1">
    <source>
        <dbReference type="SAM" id="MobiDB-lite"/>
    </source>
</evidence>